<gene>
    <name evidence="1" type="ORF">CR513_60431</name>
</gene>
<keyword evidence="2" id="KW-1185">Reference proteome</keyword>
<reference evidence="1" key="1">
    <citation type="submission" date="2018-05" db="EMBL/GenBank/DDBJ databases">
        <title>Draft genome of Mucuna pruriens seed.</title>
        <authorList>
            <person name="Nnadi N.E."/>
            <person name="Vos R."/>
            <person name="Hasami M.H."/>
            <person name="Devisetty U.K."/>
            <person name="Aguiy J.C."/>
        </authorList>
    </citation>
    <scope>NUCLEOTIDE SEQUENCE [LARGE SCALE GENOMIC DNA]</scope>
    <source>
        <strain evidence="1">JCA_2017</strain>
    </source>
</reference>
<feature type="non-terminal residue" evidence="1">
    <location>
        <position position="1"/>
    </location>
</feature>
<evidence type="ECO:0000313" key="2">
    <source>
        <dbReference type="Proteomes" id="UP000257109"/>
    </source>
</evidence>
<dbReference type="GO" id="GO:0003676">
    <property type="term" value="F:nucleic acid binding"/>
    <property type="evidence" value="ECO:0007669"/>
    <property type="project" value="InterPro"/>
</dbReference>
<protein>
    <submittedName>
        <fullName evidence="1">Uncharacterized protein</fullName>
    </submittedName>
</protein>
<proteinExistence type="predicted"/>
<comment type="caution">
    <text evidence="1">The sequence shown here is derived from an EMBL/GenBank/DDBJ whole genome shotgun (WGS) entry which is preliminary data.</text>
</comment>
<organism evidence="1 2">
    <name type="scientific">Mucuna pruriens</name>
    <name type="common">Velvet bean</name>
    <name type="synonym">Dolichos pruriens</name>
    <dbReference type="NCBI Taxonomy" id="157652"/>
    <lineage>
        <taxon>Eukaryota</taxon>
        <taxon>Viridiplantae</taxon>
        <taxon>Streptophyta</taxon>
        <taxon>Embryophyta</taxon>
        <taxon>Tracheophyta</taxon>
        <taxon>Spermatophyta</taxon>
        <taxon>Magnoliopsida</taxon>
        <taxon>eudicotyledons</taxon>
        <taxon>Gunneridae</taxon>
        <taxon>Pentapetalae</taxon>
        <taxon>rosids</taxon>
        <taxon>fabids</taxon>
        <taxon>Fabales</taxon>
        <taxon>Fabaceae</taxon>
        <taxon>Papilionoideae</taxon>
        <taxon>50 kb inversion clade</taxon>
        <taxon>NPAAA clade</taxon>
        <taxon>indigoferoid/millettioid clade</taxon>
        <taxon>Phaseoleae</taxon>
        <taxon>Mucuna</taxon>
    </lineage>
</organism>
<evidence type="ECO:0000313" key="1">
    <source>
        <dbReference type="EMBL" id="RDX61347.1"/>
    </source>
</evidence>
<name>A0A371E5U3_MUCPR</name>
<dbReference type="Proteomes" id="UP000257109">
    <property type="component" value="Unassembled WGS sequence"/>
</dbReference>
<dbReference type="OrthoDB" id="637682at2759"/>
<dbReference type="InterPro" id="IPR003690">
    <property type="entry name" value="MTERF"/>
</dbReference>
<dbReference type="Pfam" id="PF02536">
    <property type="entry name" value="mTERF"/>
    <property type="match status" value="1"/>
</dbReference>
<sequence length="171" mass="19836">MSFKCIKKLFLPQDRITMGNLRSYSGGKTYQLVKTVCELASKIQLAFPQSLLEDNVQLGSGNDRNYRPPIREVYARRNLRKVEALRQLGVPQGFISFLVTNFPSMAYMKHQRFVEAVETAKEMGFDPLKSFFEVKFCLELQVLAKMPEAMWKSKLKKKVKNNHHQLTIVKF</sequence>
<accession>A0A371E5U3</accession>
<dbReference type="AlphaFoldDB" id="A0A371E5U3"/>
<dbReference type="EMBL" id="QJKJ01016189">
    <property type="protein sequence ID" value="RDX61347.1"/>
    <property type="molecule type" value="Genomic_DNA"/>
</dbReference>